<gene>
    <name evidence="1" type="ORF">CBW65_02520</name>
</gene>
<sequence length="178" mass="20372">MKIGLVRHFRVKKDFPTQLVTPSEVTQWLDEYEHTDVEIATTDLGGIDWKRCFASDLPRAAKTAETIYNGPITQLQELREVRPMPITNRNIKLPFMLWGALVRVAWMLNHKSQPEPPKEIEARLAAVLDNILAQGEDDVLIVSHAACMMFMQKELRKRGFQGPKLGTPENGKLYVFEK</sequence>
<dbReference type="KEGG" id="tum:CBW65_02520"/>
<dbReference type="OrthoDB" id="1680942at2"/>
<dbReference type="AlphaFoldDB" id="A0A1Y0IHT6"/>
<dbReference type="Pfam" id="PF00300">
    <property type="entry name" value="His_Phos_1"/>
    <property type="match status" value="1"/>
</dbReference>
<dbReference type="RefSeq" id="WP_087455450.1">
    <property type="nucleotide sequence ID" value="NZ_CP021434.1"/>
</dbReference>
<proteinExistence type="predicted"/>
<name>A0A1Y0IHT6_9BACL</name>
<evidence type="ECO:0000313" key="2">
    <source>
        <dbReference type="Proteomes" id="UP000195437"/>
    </source>
</evidence>
<protein>
    <submittedName>
        <fullName evidence="1">Phosphoglycerate mutase</fullName>
    </submittedName>
</protein>
<accession>A0A1Y0IHT6</accession>
<dbReference type="Proteomes" id="UP000195437">
    <property type="component" value="Chromosome"/>
</dbReference>
<reference evidence="2" key="1">
    <citation type="submission" date="2017-05" db="EMBL/GenBank/DDBJ databases">
        <authorList>
            <person name="Sung H."/>
        </authorList>
    </citation>
    <scope>NUCLEOTIDE SEQUENCE [LARGE SCALE GENOMIC DNA]</scope>
    <source>
        <strain evidence="2">AR23208</strain>
    </source>
</reference>
<dbReference type="Gene3D" id="3.40.50.1240">
    <property type="entry name" value="Phosphoglycerate mutase-like"/>
    <property type="match status" value="1"/>
</dbReference>
<keyword evidence="2" id="KW-1185">Reference proteome</keyword>
<evidence type="ECO:0000313" key="1">
    <source>
        <dbReference type="EMBL" id="ARU60062.1"/>
    </source>
</evidence>
<organism evidence="1 2">
    <name type="scientific">Tumebacillus avium</name>
    <dbReference type="NCBI Taxonomy" id="1903704"/>
    <lineage>
        <taxon>Bacteria</taxon>
        <taxon>Bacillati</taxon>
        <taxon>Bacillota</taxon>
        <taxon>Bacilli</taxon>
        <taxon>Bacillales</taxon>
        <taxon>Alicyclobacillaceae</taxon>
        <taxon>Tumebacillus</taxon>
    </lineage>
</organism>
<dbReference type="InterPro" id="IPR013078">
    <property type="entry name" value="His_Pase_superF_clade-1"/>
</dbReference>
<dbReference type="EMBL" id="CP021434">
    <property type="protein sequence ID" value="ARU60062.1"/>
    <property type="molecule type" value="Genomic_DNA"/>
</dbReference>
<dbReference type="SUPFAM" id="SSF53254">
    <property type="entry name" value="Phosphoglycerate mutase-like"/>
    <property type="match status" value="1"/>
</dbReference>
<dbReference type="InterPro" id="IPR029033">
    <property type="entry name" value="His_PPase_superfam"/>
</dbReference>